<comment type="caution">
    <text evidence="2">The sequence shown here is derived from an EMBL/GenBank/DDBJ whole genome shotgun (WGS) entry which is preliminary data.</text>
</comment>
<sequence length="69" mass="6782">MACAVGRLGPLDWTGGENVGPVGTRPPDDVELLEPPPCTEVGRGTGIGAMGVDVLGEGVTIDGIGPGVV</sequence>
<evidence type="ECO:0000313" key="2">
    <source>
        <dbReference type="EMBL" id="MDN3579107.1"/>
    </source>
</evidence>
<proteinExistence type="predicted"/>
<dbReference type="EMBL" id="JAUFPU010000019">
    <property type="protein sequence ID" value="MDN3579107.1"/>
    <property type="molecule type" value="Genomic_DNA"/>
</dbReference>
<name>A0ABT8BA31_9NEIS</name>
<protein>
    <submittedName>
        <fullName evidence="2">Uncharacterized protein</fullName>
    </submittedName>
</protein>
<evidence type="ECO:0000313" key="3">
    <source>
        <dbReference type="Proteomes" id="UP001180081"/>
    </source>
</evidence>
<reference evidence="2" key="1">
    <citation type="journal article" date="2014" name="Int. J. Syst. Evol. Microbiol.">
        <title>Complete genome of a new Firmicutes species belonging to the dominant human colonic microbiota ('Ruminococcus bicirculans') reveals two chromosomes and a selective capacity to utilize plant glucans.</title>
        <authorList>
            <consortium name="NISC Comparative Sequencing Program"/>
            <person name="Wegmann U."/>
            <person name="Louis P."/>
            <person name="Goesmann A."/>
            <person name="Henrissat B."/>
            <person name="Duncan S.H."/>
            <person name="Flint H.J."/>
        </authorList>
    </citation>
    <scope>NUCLEOTIDE SEQUENCE</scope>
    <source>
        <strain evidence="2">CECT 7703</strain>
    </source>
</reference>
<feature type="region of interest" description="Disordered" evidence="1">
    <location>
        <begin position="1"/>
        <end position="35"/>
    </location>
</feature>
<keyword evidence="3" id="KW-1185">Reference proteome</keyword>
<gene>
    <name evidence="2" type="ORF">QWZ03_20255</name>
</gene>
<dbReference type="Proteomes" id="UP001180081">
    <property type="component" value="Unassembled WGS sequence"/>
</dbReference>
<evidence type="ECO:0000256" key="1">
    <source>
        <dbReference type="SAM" id="MobiDB-lite"/>
    </source>
</evidence>
<reference evidence="2" key="2">
    <citation type="submission" date="2023-06" db="EMBL/GenBank/DDBJ databases">
        <authorList>
            <person name="Lucena T."/>
            <person name="Sun Q."/>
        </authorList>
    </citation>
    <scope>NUCLEOTIDE SEQUENCE</scope>
    <source>
        <strain evidence="2">CECT 7703</strain>
    </source>
</reference>
<accession>A0ABT8BA31</accession>
<dbReference type="RefSeq" id="WP_290334425.1">
    <property type="nucleotide sequence ID" value="NZ_JAUFPU010000019.1"/>
</dbReference>
<organism evidence="2 3">
    <name type="scientific">Chitinimonas viridis</name>
    <dbReference type="NCBI Taxonomy" id="664880"/>
    <lineage>
        <taxon>Bacteria</taxon>
        <taxon>Pseudomonadati</taxon>
        <taxon>Pseudomonadota</taxon>
        <taxon>Betaproteobacteria</taxon>
        <taxon>Neisseriales</taxon>
        <taxon>Chitinibacteraceae</taxon>
        <taxon>Chitinimonas</taxon>
    </lineage>
</organism>